<name>A0A177M4E3_METMH</name>
<dbReference type="EMBL" id="LUUH01000076">
    <property type="protein sequence ID" value="OAI00587.1"/>
    <property type="molecule type" value="Genomic_DNA"/>
</dbReference>
<dbReference type="PROSITE" id="PS50977">
    <property type="entry name" value="HTH_TETR_2"/>
    <property type="match status" value="1"/>
</dbReference>
<dbReference type="RefSeq" id="WP_064037780.1">
    <property type="nucleotide sequence ID" value="NZ_LUUH01000076.1"/>
</dbReference>
<proteinExistence type="predicted"/>
<protein>
    <submittedName>
        <fullName evidence="6">TetR family transcriptional regulator</fullName>
    </submittedName>
</protein>
<evidence type="ECO:0000256" key="1">
    <source>
        <dbReference type="ARBA" id="ARBA00023015"/>
    </source>
</evidence>
<reference evidence="6 7" key="1">
    <citation type="submission" date="2016-03" db="EMBL/GenBank/DDBJ databases">
        <authorList>
            <person name="Ploux O."/>
        </authorList>
    </citation>
    <scope>NUCLEOTIDE SEQUENCE [LARGE SCALE GENOMIC DNA]</scope>
    <source>
        <strain evidence="6 7">R-45371</strain>
    </source>
</reference>
<accession>A0A177M4E3</accession>
<keyword evidence="3" id="KW-0804">Transcription</keyword>
<evidence type="ECO:0000259" key="5">
    <source>
        <dbReference type="PROSITE" id="PS50977"/>
    </source>
</evidence>
<dbReference type="PANTHER" id="PTHR47506:SF1">
    <property type="entry name" value="HTH-TYPE TRANSCRIPTIONAL REGULATOR YJDC"/>
    <property type="match status" value="1"/>
</dbReference>
<evidence type="ECO:0000256" key="4">
    <source>
        <dbReference type="PROSITE-ProRule" id="PRU00335"/>
    </source>
</evidence>
<dbReference type="PRINTS" id="PR00455">
    <property type="entry name" value="HTHTETR"/>
</dbReference>
<evidence type="ECO:0000256" key="2">
    <source>
        <dbReference type="ARBA" id="ARBA00023125"/>
    </source>
</evidence>
<dbReference type="Gene3D" id="1.10.357.10">
    <property type="entry name" value="Tetracycline Repressor, domain 2"/>
    <property type="match status" value="1"/>
</dbReference>
<evidence type="ECO:0000313" key="6">
    <source>
        <dbReference type="EMBL" id="OAI00587.1"/>
    </source>
</evidence>
<dbReference type="PANTHER" id="PTHR47506">
    <property type="entry name" value="TRANSCRIPTIONAL REGULATORY PROTEIN"/>
    <property type="match status" value="1"/>
</dbReference>
<feature type="DNA-binding region" description="H-T-H motif" evidence="4">
    <location>
        <begin position="35"/>
        <end position="54"/>
    </location>
</feature>
<dbReference type="SUPFAM" id="SSF46689">
    <property type="entry name" value="Homeodomain-like"/>
    <property type="match status" value="1"/>
</dbReference>
<dbReference type="Pfam" id="PF00440">
    <property type="entry name" value="TetR_N"/>
    <property type="match status" value="1"/>
</dbReference>
<feature type="domain" description="HTH tetR-type" evidence="5">
    <location>
        <begin position="12"/>
        <end position="72"/>
    </location>
</feature>
<dbReference type="SUPFAM" id="SSF48498">
    <property type="entry name" value="Tetracyclin repressor-like, C-terminal domain"/>
    <property type="match status" value="1"/>
</dbReference>
<dbReference type="Proteomes" id="UP000077763">
    <property type="component" value="Unassembled WGS sequence"/>
</dbReference>
<sequence>MKDENEAVPNKAIKRLQIIQSAFKLFTENGFYATGVDLIMRQAGVSKRTMYIYFPTKNDLIVAVLEFYRINYERGLKDLLARNDLTNREKIVAIFEDAGHWFANKQFHGCLAVNAMGEFSGKDPAIENACRVFKTWELDVFRELTKEFPVMYPNDLAFKLLVLLEGLGAIAQVMEQPCPIDIKQMVNNLLDCHSVD</sequence>
<evidence type="ECO:0000313" key="7">
    <source>
        <dbReference type="Proteomes" id="UP000077763"/>
    </source>
</evidence>
<dbReference type="GO" id="GO:0003677">
    <property type="term" value="F:DNA binding"/>
    <property type="evidence" value="ECO:0007669"/>
    <property type="project" value="UniProtKB-UniRule"/>
</dbReference>
<dbReference type="InterPro" id="IPR036271">
    <property type="entry name" value="Tet_transcr_reg_TetR-rel_C_sf"/>
</dbReference>
<dbReference type="AlphaFoldDB" id="A0A177M4E3"/>
<comment type="caution">
    <text evidence="6">The sequence shown here is derived from an EMBL/GenBank/DDBJ whole genome shotgun (WGS) entry which is preliminary data.</text>
</comment>
<dbReference type="InterPro" id="IPR001647">
    <property type="entry name" value="HTH_TetR"/>
</dbReference>
<dbReference type="InterPro" id="IPR009057">
    <property type="entry name" value="Homeodomain-like_sf"/>
</dbReference>
<organism evidence="6 7">
    <name type="scientific">Methylomonas methanica</name>
    <dbReference type="NCBI Taxonomy" id="421"/>
    <lineage>
        <taxon>Bacteria</taxon>
        <taxon>Pseudomonadati</taxon>
        <taxon>Pseudomonadota</taxon>
        <taxon>Gammaproteobacteria</taxon>
        <taxon>Methylococcales</taxon>
        <taxon>Methylococcaceae</taxon>
        <taxon>Methylomonas</taxon>
    </lineage>
</organism>
<evidence type="ECO:0000256" key="3">
    <source>
        <dbReference type="ARBA" id="ARBA00023163"/>
    </source>
</evidence>
<keyword evidence="1" id="KW-0805">Transcription regulation</keyword>
<gene>
    <name evidence="6" type="ORF">A1353_19280</name>
</gene>
<keyword evidence="2 4" id="KW-0238">DNA-binding</keyword>